<evidence type="ECO:0000256" key="2">
    <source>
        <dbReference type="ARBA" id="ARBA00022603"/>
    </source>
</evidence>
<reference evidence="5 6" key="1">
    <citation type="submission" date="2017-12" db="EMBL/GenBank/DDBJ databases">
        <title>Phylogenetic diversity of female urinary microbiome.</title>
        <authorList>
            <person name="Thomas-White K."/>
            <person name="Wolfe A.J."/>
        </authorList>
    </citation>
    <scope>NUCLEOTIDE SEQUENCE [LARGE SCALE GENOMIC DNA]</scope>
    <source>
        <strain evidence="5 6">UMB1298</strain>
    </source>
</reference>
<comment type="caution">
    <text evidence="5">The sequence shown here is derived from an EMBL/GenBank/DDBJ whole genome shotgun (WGS) entry which is preliminary data.</text>
</comment>
<dbReference type="SUPFAM" id="SSF55315">
    <property type="entry name" value="L30e-like"/>
    <property type="match status" value="1"/>
</dbReference>
<dbReference type="GO" id="GO:0008173">
    <property type="term" value="F:RNA methyltransferase activity"/>
    <property type="evidence" value="ECO:0007669"/>
    <property type="project" value="InterPro"/>
</dbReference>
<dbReference type="Proteomes" id="UP000234206">
    <property type="component" value="Unassembled WGS sequence"/>
</dbReference>
<dbReference type="InterPro" id="IPR013123">
    <property type="entry name" value="SpoU_subst-bd"/>
</dbReference>
<gene>
    <name evidence="5" type="ORF">CYJ76_09585</name>
</gene>
<dbReference type="InterPro" id="IPR029064">
    <property type="entry name" value="Ribosomal_eL30-like_sf"/>
</dbReference>
<evidence type="ECO:0000256" key="3">
    <source>
        <dbReference type="ARBA" id="ARBA00022679"/>
    </source>
</evidence>
<dbReference type="RefSeq" id="WP_070703455.1">
    <property type="nucleotide sequence ID" value="NZ_PKIZ01000019.1"/>
</dbReference>
<dbReference type="GO" id="GO:0005737">
    <property type="term" value="C:cytoplasm"/>
    <property type="evidence" value="ECO:0007669"/>
    <property type="project" value="UniProtKB-ARBA"/>
</dbReference>
<sequence>MTAPLHITSPANPRVKALRDLRRRRVREQTGSTLLEGFEELELALEAGVRPRELYLCDELMADPAAQRHVVDTAAERGAGIVTLSRAVFEKAAYREGPDGFLAVVPTPGVALADLPEPEGPALYLVAEGLEKPGNLGAILRTADAAGVHAVIAADPVTDWGNPNVVRGSKGTVFSVPVATAPTAEVLDFLRARGVELLAATPHTERLHTDVDCTGPVAVAVGAEKTGLTDAAMDAGVRVRIPMVGRANSLNVATSAAIVLFEVVRQRGA</sequence>
<name>A0A2I1P8W6_9MICO</name>
<evidence type="ECO:0000259" key="4">
    <source>
        <dbReference type="SMART" id="SM00967"/>
    </source>
</evidence>
<dbReference type="GO" id="GO:0006396">
    <property type="term" value="P:RNA processing"/>
    <property type="evidence" value="ECO:0007669"/>
    <property type="project" value="InterPro"/>
</dbReference>
<comment type="similarity">
    <text evidence="1">Belongs to the class IV-like SAM-binding methyltransferase superfamily. RNA methyltransferase TrmH family.</text>
</comment>
<dbReference type="PANTHER" id="PTHR43191:SF2">
    <property type="entry name" value="RRNA METHYLTRANSFERASE 3, MITOCHONDRIAL"/>
    <property type="match status" value="1"/>
</dbReference>
<dbReference type="EMBL" id="PKIZ01000019">
    <property type="protein sequence ID" value="PKZ41076.1"/>
    <property type="molecule type" value="Genomic_DNA"/>
</dbReference>
<organism evidence="5 6">
    <name type="scientific">Kytococcus schroeteri</name>
    <dbReference type="NCBI Taxonomy" id="138300"/>
    <lineage>
        <taxon>Bacteria</taxon>
        <taxon>Bacillati</taxon>
        <taxon>Actinomycetota</taxon>
        <taxon>Actinomycetes</taxon>
        <taxon>Micrococcales</taxon>
        <taxon>Kytococcaceae</taxon>
        <taxon>Kytococcus</taxon>
    </lineage>
</organism>
<keyword evidence="6" id="KW-1185">Reference proteome</keyword>
<dbReference type="GO" id="GO:0032259">
    <property type="term" value="P:methylation"/>
    <property type="evidence" value="ECO:0007669"/>
    <property type="project" value="UniProtKB-KW"/>
</dbReference>
<proteinExistence type="inferred from homology"/>
<protein>
    <submittedName>
        <fullName evidence="5">RNA methyltransferase</fullName>
    </submittedName>
</protein>
<dbReference type="Pfam" id="PF00588">
    <property type="entry name" value="SpoU_methylase"/>
    <property type="match status" value="1"/>
</dbReference>
<accession>A0A2I1P8W6</accession>
<dbReference type="AlphaFoldDB" id="A0A2I1P8W6"/>
<dbReference type="Gene3D" id="3.40.1280.10">
    <property type="match status" value="1"/>
</dbReference>
<dbReference type="Gene3D" id="3.30.1330.30">
    <property type="match status" value="1"/>
</dbReference>
<dbReference type="SMART" id="SM00967">
    <property type="entry name" value="SpoU_sub_bind"/>
    <property type="match status" value="1"/>
</dbReference>
<dbReference type="SUPFAM" id="SSF75217">
    <property type="entry name" value="alpha/beta knot"/>
    <property type="match status" value="1"/>
</dbReference>
<keyword evidence="3 5" id="KW-0808">Transferase</keyword>
<dbReference type="InterPro" id="IPR001537">
    <property type="entry name" value="SpoU_MeTrfase"/>
</dbReference>
<dbReference type="InterPro" id="IPR053888">
    <property type="entry name" value="MRM3-like_sub_bind"/>
</dbReference>
<dbReference type="InterPro" id="IPR051259">
    <property type="entry name" value="rRNA_Methyltransferase"/>
</dbReference>
<feature type="domain" description="RNA 2-O ribose methyltransferase substrate binding" evidence="4">
    <location>
        <begin position="34"/>
        <end position="111"/>
    </location>
</feature>
<dbReference type="Pfam" id="PF22435">
    <property type="entry name" value="MRM3-like_sub_bind"/>
    <property type="match status" value="1"/>
</dbReference>
<dbReference type="GO" id="GO:0003723">
    <property type="term" value="F:RNA binding"/>
    <property type="evidence" value="ECO:0007669"/>
    <property type="project" value="InterPro"/>
</dbReference>
<evidence type="ECO:0000313" key="5">
    <source>
        <dbReference type="EMBL" id="PKZ41076.1"/>
    </source>
</evidence>
<dbReference type="OrthoDB" id="9785673at2"/>
<evidence type="ECO:0000256" key="1">
    <source>
        <dbReference type="ARBA" id="ARBA00007228"/>
    </source>
</evidence>
<keyword evidence="2 5" id="KW-0489">Methyltransferase</keyword>
<dbReference type="PANTHER" id="PTHR43191">
    <property type="entry name" value="RRNA METHYLTRANSFERASE 3"/>
    <property type="match status" value="1"/>
</dbReference>
<dbReference type="InterPro" id="IPR029028">
    <property type="entry name" value="Alpha/beta_knot_MTases"/>
</dbReference>
<dbReference type="InterPro" id="IPR029026">
    <property type="entry name" value="tRNA_m1G_MTases_N"/>
</dbReference>
<evidence type="ECO:0000313" key="6">
    <source>
        <dbReference type="Proteomes" id="UP000234206"/>
    </source>
</evidence>
<dbReference type="CDD" id="cd18104">
    <property type="entry name" value="SpoU-like_RNA-MTase"/>
    <property type="match status" value="1"/>
</dbReference>